<evidence type="ECO:0000256" key="4">
    <source>
        <dbReference type="ARBA" id="ARBA00022989"/>
    </source>
</evidence>
<dbReference type="PANTHER" id="PTHR19432:SF7">
    <property type="entry name" value="SOLUTE CARRIER FAMILY 45 MEMBER 4"/>
    <property type="match status" value="1"/>
</dbReference>
<keyword evidence="2" id="KW-0813">Transport</keyword>
<evidence type="ECO:0000313" key="9">
    <source>
        <dbReference type="Proteomes" id="UP000675900"/>
    </source>
</evidence>
<feature type="compositionally biased region" description="Basic and acidic residues" evidence="6">
    <location>
        <begin position="729"/>
        <end position="740"/>
    </location>
</feature>
<keyword evidence="4 7" id="KW-1133">Transmembrane helix</keyword>
<dbReference type="Gene3D" id="1.20.1250.20">
    <property type="entry name" value="MFS general substrate transporter like domains"/>
    <property type="match status" value="1"/>
</dbReference>
<dbReference type="SUPFAM" id="SSF103473">
    <property type="entry name" value="MFS general substrate transporter"/>
    <property type="match status" value="1"/>
</dbReference>
<dbReference type="AlphaFoldDB" id="A0A8C9JFU7"/>
<reference evidence="8" key="2">
    <citation type="submission" date="2025-09" db="UniProtKB">
        <authorList>
            <consortium name="Ensembl"/>
        </authorList>
    </citation>
    <scope>IDENTIFICATION</scope>
</reference>
<dbReference type="GO" id="GO:0008506">
    <property type="term" value="F:sucrose:proton symporter activity"/>
    <property type="evidence" value="ECO:0007669"/>
    <property type="project" value="Ensembl"/>
</dbReference>
<reference evidence="8" key="1">
    <citation type="submission" date="2025-08" db="UniProtKB">
        <authorList>
            <consortium name="Ensembl"/>
        </authorList>
    </citation>
    <scope>IDENTIFICATION</scope>
</reference>
<feature type="transmembrane region" description="Helical" evidence="7">
    <location>
        <begin position="180"/>
        <end position="199"/>
    </location>
</feature>
<evidence type="ECO:0000256" key="1">
    <source>
        <dbReference type="ARBA" id="ARBA00004141"/>
    </source>
</evidence>
<protein>
    <submittedName>
        <fullName evidence="8">Solute carrier family 45 member 4</fullName>
    </submittedName>
</protein>
<evidence type="ECO:0000256" key="5">
    <source>
        <dbReference type="ARBA" id="ARBA00023136"/>
    </source>
</evidence>
<evidence type="ECO:0000256" key="7">
    <source>
        <dbReference type="SAM" id="Phobius"/>
    </source>
</evidence>
<feature type="transmembrane region" description="Helical" evidence="7">
    <location>
        <begin position="595"/>
        <end position="617"/>
    </location>
</feature>
<dbReference type="Proteomes" id="UP000675900">
    <property type="component" value="Unassembled WGS sequence"/>
</dbReference>
<evidence type="ECO:0000256" key="3">
    <source>
        <dbReference type="ARBA" id="ARBA00022692"/>
    </source>
</evidence>
<feature type="transmembrane region" description="Helical" evidence="7">
    <location>
        <begin position="569"/>
        <end position="589"/>
    </location>
</feature>
<sequence>MKMAPQNADSESMQVQDLPVPLPDLQKPGGEDTHYETISEGSIDRIPVRLWVMHGAVMFGREFCYAMETALVTPILLQIGKCRPCLAWSFRGLVRGPGSWKDLVSWGRRRPGDCLLRGAEICLLPCVRSGLSLGDVPSRQPIGIVLTVLGVVILDFSADATEGPIRAYLLDVVDSEEQDMALNIHAFSAGLGGAIGYVLGGLDWTQTFLGDWFRTQNQVLFFFAAIIFVVSVALHLFSIEEEQYSPPQERGGEAAGVALFPEEVQSEHELSLDFLGVDMVRSKSDSVLHVPDAALDLEPELPFLPDIEPSIFHDGSYPSTPRSSSQELPWTRLYRLASVLRETAKEDATLLDNHLNEAKVPNGSGSPPKDSLGGYTRVAPKPTATSGSMKRRRHMFHRQASSTFSYYGKIGSNCYRYRRANAVVLIKPSRSMSDLYDLQKQQRQRCRHRNQSGATTSSGDTESEEGEGETTVRLLWLSMLKMPKELTRLCLCHLLTWFSVIAEAVFYTDFMGQVIFEGDPKAPSNSTAWQAYNAGVKLGCWGLVIYAATGAICSALLQKYLDNYDLSIRVIYVLGTLGFSIGTAVMAMFADVYVAMIMISTMGIVSMSISYCPYALLGQYHDIKEYVHHSPGSSKRGFGIDCAILSCQVYISQILVASALGGVVDAVGTVRVIPMVASVGSFLGFLTATFLVIYPDVSIEVKEEQKGLSSQPSGESGGGGEKPTVLRLTRKEGQPRKVETESMVSGRSVRSPVLLVLQLLESIFLYDYFRRKVFLSKLVF</sequence>
<keyword evidence="9" id="KW-1185">Reference proteome</keyword>
<feature type="region of interest" description="Disordered" evidence="6">
    <location>
        <begin position="437"/>
        <end position="466"/>
    </location>
</feature>
<feature type="region of interest" description="Disordered" evidence="6">
    <location>
        <begin position="356"/>
        <end position="392"/>
    </location>
</feature>
<feature type="region of interest" description="Disordered" evidence="6">
    <location>
        <begin position="705"/>
        <end position="742"/>
    </location>
</feature>
<dbReference type="InterPro" id="IPR036259">
    <property type="entry name" value="MFS_trans_sf"/>
</dbReference>
<comment type="subcellular location">
    <subcellularLocation>
        <location evidence="1">Membrane</location>
        <topology evidence="1">Multi-pass membrane protein</topology>
    </subcellularLocation>
</comment>
<dbReference type="Ensembl" id="ENSPTIT00000010396.1">
    <property type="protein sequence ID" value="ENSPTIP00000006572.1"/>
    <property type="gene ID" value="ENSPTIG00000008447.1"/>
</dbReference>
<evidence type="ECO:0000256" key="2">
    <source>
        <dbReference type="ARBA" id="ARBA00022448"/>
    </source>
</evidence>
<name>A0A8C9JFU7_PANTA</name>
<feature type="transmembrane region" description="Helical" evidence="7">
    <location>
        <begin position="489"/>
        <end position="516"/>
    </location>
</feature>
<feature type="transmembrane region" description="Helical" evidence="7">
    <location>
        <begin position="638"/>
        <end position="660"/>
    </location>
</feature>
<dbReference type="GeneTree" id="ENSGT00950000182914"/>
<keyword evidence="3 7" id="KW-0812">Transmembrane</keyword>
<feature type="region of interest" description="Disordered" evidence="6">
    <location>
        <begin position="1"/>
        <end position="30"/>
    </location>
</feature>
<organism evidence="8 9">
    <name type="scientific">Panthera tigris altaica</name>
    <name type="common">Siberian tiger</name>
    <dbReference type="NCBI Taxonomy" id="74533"/>
    <lineage>
        <taxon>Eukaryota</taxon>
        <taxon>Metazoa</taxon>
        <taxon>Chordata</taxon>
        <taxon>Craniata</taxon>
        <taxon>Vertebrata</taxon>
        <taxon>Euteleostomi</taxon>
        <taxon>Mammalia</taxon>
        <taxon>Eutheria</taxon>
        <taxon>Laurasiatheria</taxon>
        <taxon>Carnivora</taxon>
        <taxon>Feliformia</taxon>
        <taxon>Felidae</taxon>
        <taxon>Pantherinae</taxon>
        <taxon>Panthera</taxon>
    </lineage>
</organism>
<feature type="transmembrane region" description="Helical" evidence="7">
    <location>
        <begin position="219"/>
        <end position="237"/>
    </location>
</feature>
<evidence type="ECO:0000256" key="6">
    <source>
        <dbReference type="SAM" id="MobiDB-lite"/>
    </source>
</evidence>
<proteinExistence type="predicted"/>
<dbReference type="PANTHER" id="PTHR19432">
    <property type="entry name" value="SUGAR TRANSPORTER"/>
    <property type="match status" value="1"/>
</dbReference>
<dbReference type="FunFam" id="1.20.1250.20:FF:000328">
    <property type="entry name" value="Solute carrier family 45 member 4"/>
    <property type="match status" value="1"/>
</dbReference>
<gene>
    <name evidence="8" type="primary">SLC45A4</name>
</gene>
<keyword evidence="5 7" id="KW-0472">Membrane</keyword>
<evidence type="ECO:0000313" key="8">
    <source>
        <dbReference type="Ensembl" id="ENSPTIP00000006572.1"/>
    </source>
</evidence>
<accession>A0A8C9JFU7</accession>
<feature type="transmembrane region" description="Helical" evidence="7">
    <location>
        <begin position="672"/>
        <end position="694"/>
    </location>
</feature>
<feature type="transmembrane region" description="Helical" evidence="7">
    <location>
        <begin position="536"/>
        <end position="557"/>
    </location>
</feature>
<dbReference type="GO" id="GO:0016020">
    <property type="term" value="C:membrane"/>
    <property type="evidence" value="ECO:0007669"/>
    <property type="project" value="UniProtKB-SubCell"/>
</dbReference>